<dbReference type="PROSITE" id="PS50048">
    <property type="entry name" value="ZN2_CY6_FUNGAL_2"/>
    <property type="match status" value="1"/>
</dbReference>
<feature type="domain" description="Zn(2)-C6 fungal-type" evidence="3">
    <location>
        <begin position="9"/>
        <end position="39"/>
    </location>
</feature>
<evidence type="ECO:0000256" key="2">
    <source>
        <dbReference type="ARBA" id="ARBA00023242"/>
    </source>
</evidence>
<dbReference type="GO" id="GO:0005634">
    <property type="term" value="C:nucleus"/>
    <property type="evidence" value="ECO:0007669"/>
    <property type="project" value="UniProtKB-SubCell"/>
</dbReference>
<evidence type="ECO:0000256" key="1">
    <source>
        <dbReference type="ARBA" id="ARBA00004123"/>
    </source>
</evidence>
<dbReference type="Pfam" id="PF11951">
    <property type="entry name" value="Fungal_trans_2"/>
    <property type="match status" value="1"/>
</dbReference>
<dbReference type="SMART" id="SM00066">
    <property type="entry name" value="GAL4"/>
    <property type="match status" value="1"/>
</dbReference>
<evidence type="ECO:0000313" key="5">
    <source>
        <dbReference type="Proteomes" id="UP000039046"/>
    </source>
</evidence>
<dbReference type="PROSITE" id="PS00463">
    <property type="entry name" value="ZN2_CY6_FUNGAL_1"/>
    <property type="match status" value="1"/>
</dbReference>
<dbReference type="InterPro" id="IPR021858">
    <property type="entry name" value="Fun_TF"/>
</dbReference>
<dbReference type="OrthoDB" id="5419315at2759"/>
<dbReference type="PANTHER" id="PTHR37534:SF46">
    <property type="entry name" value="ZN(II)2CYS6 TRANSCRIPTION FACTOR (EUROFUNG)"/>
    <property type="match status" value="1"/>
</dbReference>
<dbReference type="SUPFAM" id="SSF57701">
    <property type="entry name" value="Zn2/Cys6 DNA-binding domain"/>
    <property type="match status" value="1"/>
</dbReference>
<accession>A0A0A1TDW3</accession>
<evidence type="ECO:0000259" key="3">
    <source>
        <dbReference type="PROSITE" id="PS50048"/>
    </source>
</evidence>
<dbReference type="EMBL" id="CDHN01000002">
    <property type="protein sequence ID" value="CEJ87119.1"/>
    <property type="molecule type" value="Genomic_DNA"/>
</dbReference>
<dbReference type="InterPro" id="IPR036864">
    <property type="entry name" value="Zn2-C6_fun-type_DNA-bd_sf"/>
</dbReference>
<proteinExistence type="predicted"/>
<keyword evidence="2" id="KW-0539">Nucleus</keyword>
<dbReference type="Gene3D" id="4.10.240.10">
    <property type="entry name" value="Zn(2)-C6 fungal-type DNA-binding domain"/>
    <property type="match status" value="1"/>
</dbReference>
<dbReference type="InterPro" id="IPR001138">
    <property type="entry name" value="Zn2Cys6_DnaBD"/>
</dbReference>
<reference evidence="4 5" key="1">
    <citation type="journal article" date="2015" name="Genome Announc.">
        <title>Draft Genome Sequence and Gene Annotation of the Entomopathogenic Fungus Verticillium hemipterigenum.</title>
        <authorList>
            <person name="Horn F."/>
            <person name="Habel A."/>
            <person name="Scharf D.H."/>
            <person name="Dworschak J."/>
            <person name="Brakhage A.A."/>
            <person name="Guthke R."/>
            <person name="Hertweck C."/>
            <person name="Linde J."/>
        </authorList>
    </citation>
    <scope>NUCLEOTIDE SEQUENCE [LARGE SCALE GENOMIC DNA]</scope>
</reference>
<dbReference type="PANTHER" id="PTHR37534">
    <property type="entry name" value="TRANSCRIPTIONAL ACTIVATOR PROTEIN UGA3"/>
    <property type="match status" value="1"/>
</dbReference>
<dbReference type="HOGENOM" id="CLU_018449_0_0_1"/>
<comment type="subcellular location">
    <subcellularLocation>
        <location evidence="1">Nucleus</location>
    </subcellularLocation>
</comment>
<protein>
    <recommendedName>
        <fullName evidence="3">Zn(2)-C6 fungal-type domain-containing protein</fullName>
    </recommendedName>
</protein>
<sequence>MHHARSRKGCLTCRSKKVKCDEQMPKCRRCHRLDLQCEWAGPRSRPAARPKWKDSPVLTRILPKTSAKDPSCSNGMFEISGMWFPSFSNPHAGPSTSHLLDDKAANVAAWDDATFFPAWNQLPAEEMGFPADLFDFGAPLPVADDALIPSDKQQLTHSHSSSLHVHWPTPSPEPWIGVNDITFAHNVVLSPSFLQTGKEADALQYYSTVYPTMTITKTVSWSSFIIVLRHGSQDPMIMHMVIAAALMDLAASQKHNPEMCRAARAHAKEGMTLLSDAVDKSIPETAASIITASYFLYRYMAVENQDRTIMRDWSERLCRYLQRNRLYRLCTDPRGAKDDPDAHQNTVEIASKRYGHLARLVIWTYYEDIIAGMGGYGGYMSRYLCQMPERIREVQLHSTAELESVWGDEYPEKEIVDDVENAPIVTFLHEVMALYADVARVAKSSYTEEDKREIEDAINMLENRSRSLIRLTAITTQPRSRIMLNADYMIPYLYALRIYCFRIFLPDDDLSAPAPPAVQSAVHSILQLAQRSLSRGALDPMTARFQWPLLMAGIETPDNIHKEWVQSKMKTERTSKGFEKVLEVQEATGRRIPMALFAQILSGEGETLS</sequence>
<gene>
    <name evidence="4" type="ORF">VHEMI04309</name>
</gene>
<dbReference type="CDD" id="cd00067">
    <property type="entry name" value="GAL4"/>
    <property type="match status" value="1"/>
</dbReference>
<organism evidence="4 5">
    <name type="scientific">[Torrubiella] hemipterigena</name>
    <dbReference type="NCBI Taxonomy" id="1531966"/>
    <lineage>
        <taxon>Eukaryota</taxon>
        <taxon>Fungi</taxon>
        <taxon>Dikarya</taxon>
        <taxon>Ascomycota</taxon>
        <taxon>Pezizomycotina</taxon>
        <taxon>Sordariomycetes</taxon>
        <taxon>Hypocreomycetidae</taxon>
        <taxon>Hypocreales</taxon>
        <taxon>Clavicipitaceae</taxon>
        <taxon>Clavicipitaceae incertae sedis</taxon>
        <taxon>'Torrubiella' clade</taxon>
    </lineage>
</organism>
<dbReference type="Proteomes" id="UP000039046">
    <property type="component" value="Unassembled WGS sequence"/>
</dbReference>
<dbReference type="Pfam" id="PF00172">
    <property type="entry name" value="Zn_clus"/>
    <property type="match status" value="1"/>
</dbReference>
<name>A0A0A1TDW3_9HYPO</name>
<dbReference type="GO" id="GO:0000981">
    <property type="term" value="F:DNA-binding transcription factor activity, RNA polymerase II-specific"/>
    <property type="evidence" value="ECO:0007669"/>
    <property type="project" value="InterPro"/>
</dbReference>
<evidence type="ECO:0000313" key="4">
    <source>
        <dbReference type="EMBL" id="CEJ87119.1"/>
    </source>
</evidence>
<keyword evidence="5" id="KW-1185">Reference proteome</keyword>
<dbReference type="AlphaFoldDB" id="A0A0A1TDW3"/>
<dbReference type="GO" id="GO:0008270">
    <property type="term" value="F:zinc ion binding"/>
    <property type="evidence" value="ECO:0007669"/>
    <property type="project" value="InterPro"/>
</dbReference>